<keyword evidence="1" id="KW-0472">Membrane</keyword>
<accession>A0A356LA97</accession>
<name>A0A356LA97_9BURK</name>
<evidence type="ECO:0000256" key="1">
    <source>
        <dbReference type="SAM" id="Phobius"/>
    </source>
</evidence>
<reference evidence="2 3" key="1">
    <citation type="journal article" date="2018" name="Nat. Biotechnol.">
        <title>A standardized bacterial taxonomy based on genome phylogeny substantially revises the tree of life.</title>
        <authorList>
            <person name="Parks D.H."/>
            <person name="Chuvochina M."/>
            <person name="Waite D.W."/>
            <person name="Rinke C."/>
            <person name="Skarshewski A."/>
            <person name="Chaumeil P.A."/>
            <person name="Hugenholtz P."/>
        </authorList>
    </citation>
    <scope>NUCLEOTIDE SEQUENCE [LARGE SCALE GENOMIC DNA]</scope>
    <source>
        <strain evidence="2">UBA10707</strain>
    </source>
</reference>
<dbReference type="PROSITE" id="PS51257">
    <property type="entry name" value="PROKAR_LIPOPROTEIN"/>
    <property type="match status" value="1"/>
</dbReference>
<protein>
    <recommendedName>
        <fullName evidence="4">Lipoprotein</fullName>
    </recommendedName>
</protein>
<comment type="caution">
    <text evidence="2">The sequence shown here is derived from an EMBL/GenBank/DDBJ whole genome shotgun (WGS) entry which is preliminary data.</text>
</comment>
<dbReference type="EMBL" id="DOEK01000003">
    <property type="protein sequence ID" value="HBP27913.1"/>
    <property type="molecule type" value="Genomic_DNA"/>
</dbReference>
<evidence type="ECO:0000313" key="3">
    <source>
        <dbReference type="Proteomes" id="UP000264036"/>
    </source>
</evidence>
<proteinExistence type="predicted"/>
<dbReference type="Proteomes" id="UP000264036">
    <property type="component" value="Unassembled WGS sequence"/>
</dbReference>
<evidence type="ECO:0000313" key="2">
    <source>
        <dbReference type="EMBL" id="HBP27913.1"/>
    </source>
</evidence>
<keyword evidence="1" id="KW-0812">Transmembrane</keyword>
<sequence length="86" mass="9263">METKVRIATVVWWIGVVVLIACALYGLVAIVVVSIEEPQNVGMAILFAAAYLAIGVACYFLACTIRYLMIGVFWAKPKISGPKGSN</sequence>
<evidence type="ECO:0008006" key="4">
    <source>
        <dbReference type="Google" id="ProtNLM"/>
    </source>
</evidence>
<dbReference type="AlphaFoldDB" id="A0A356LA97"/>
<feature type="transmembrane region" description="Helical" evidence="1">
    <location>
        <begin position="41"/>
        <end position="68"/>
    </location>
</feature>
<organism evidence="2 3">
    <name type="scientific">Advenella kashmirensis</name>
    <dbReference type="NCBI Taxonomy" id="310575"/>
    <lineage>
        <taxon>Bacteria</taxon>
        <taxon>Pseudomonadati</taxon>
        <taxon>Pseudomonadota</taxon>
        <taxon>Betaproteobacteria</taxon>
        <taxon>Burkholderiales</taxon>
        <taxon>Alcaligenaceae</taxon>
    </lineage>
</organism>
<gene>
    <name evidence="2" type="ORF">DD666_00675</name>
</gene>
<keyword evidence="1" id="KW-1133">Transmembrane helix</keyword>
<feature type="transmembrane region" description="Helical" evidence="1">
    <location>
        <begin position="12"/>
        <end position="35"/>
    </location>
</feature>